<accession>A0A150LBI8</accession>
<proteinExistence type="predicted"/>
<dbReference type="AlphaFoldDB" id="A0A150LBI8"/>
<dbReference type="Pfam" id="PF06605">
    <property type="entry name" value="Prophage_tail"/>
    <property type="match status" value="1"/>
</dbReference>
<feature type="domain" description="Tail spike" evidence="1">
    <location>
        <begin position="1"/>
        <end position="192"/>
    </location>
</feature>
<reference evidence="2 3" key="1">
    <citation type="submission" date="2016-01" db="EMBL/GenBank/DDBJ databases">
        <title>Draft Genome Sequences of Seven Thermophilic Sporeformers Isolated from Foods.</title>
        <authorList>
            <person name="Berendsen E.M."/>
            <person name="Wells-Bennik M.H."/>
            <person name="Krawcyk A.O."/>
            <person name="De Jong A."/>
            <person name="Holsappel S."/>
            <person name="Eijlander R.T."/>
            <person name="Kuipers O.P."/>
        </authorList>
    </citation>
    <scope>NUCLEOTIDE SEQUENCE [LARGE SCALE GENOMIC DNA]</scope>
    <source>
        <strain evidence="2 3">B4119</strain>
    </source>
</reference>
<dbReference type="InterPro" id="IPR007119">
    <property type="entry name" value="Phage_tail_spike_N"/>
</dbReference>
<dbReference type="InterPro" id="IPR010572">
    <property type="entry name" value="Tail_dom"/>
</dbReference>
<protein>
    <recommendedName>
        <fullName evidence="1">Tail spike domain-containing protein</fullName>
    </recommendedName>
</protein>
<sequence>MKQIASEFNLELHFRVETDGNKVTRRYVDLIEHVGGWNGREVEFGKDLIGIERKEDFSNIVTALVGIGPERDDGTRLQVFVEDKDALARWGRNGKHLVDVYEPDSSDSNMTLEQLRSLTEAELAKRINSSVEYTGDVVDLEKVPGLEHEKFRLGDTIRIKDTAFTPPLYLEARIHTVERSIKQNGQKTVTLGDYIEYTEEDVFAIYKRLQAEIAKKVSLSKVMEVTYTKEEIDTKDTNVKIEAAQDATNKAQQAEESAKQYTETYAEKKIYRGLASPLNPVEGEFWLDENTNPPIWRKWDGQNWVKITRESFEDLKGVLKSHQIEDGAITAAKIALDAIRNEHIADFAITDVKIAAGAITEEKMKWQTHLIF</sequence>
<dbReference type="PATRIC" id="fig|81408.3.peg.392"/>
<evidence type="ECO:0000313" key="3">
    <source>
        <dbReference type="Proteomes" id="UP000075455"/>
    </source>
</evidence>
<dbReference type="STRING" id="81408.B4119_2492"/>
<dbReference type="Proteomes" id="UP000075455">
    <property type="component" value="Unassembled WGS sequence"/>
</dbReference>
<comment type="caution">
    <text evidence="2">The sequence shown here is derived from an EMBL/GenBank/DDBJ whole genome shotgun (WGS) entry which is preliminary data.</text>
</comment>
<gene>
    <name evidence="2" type="ORF">B4119_2492</name>
</gene>
<evidence type="ECO:0000259" key="1">
    <source>
        <dbReference type="Pfam" id="PF06605"/>
    </source>
</evidence>
<evidence type="ECO:0000313" key="2">
    <source>
        <dbReference type="EMBL" id="KYD09644.1"/>
    </source>
</evidence>
<organism evidence="2 3">
    <name type="scientific">Saccharococcus caldoxylosilyticus</name>
    <dbReference type="NCBI Taxonomy" id="81408"/>
    <lineage>
        <taxon>Bacteria</taxon>
        <taxon>Bacillati</taxon>
        <taxon>Bacillota</taxon>
        <taxon>Bacilli</taxon>
        <taxon>Bacillales</taxon>
        <taxon>Anoxybacillaceae</taxon>
        <taxon>Saccharococcus</taxon>
    </lineage>
</organism>
<dbReference type="EMBL" id="LQYS01000095">
    <property type="protein sequence ID" value="KYD09644.1"/>
    <property type="molecule type" value="Genomic_DNA"/>
</dbReference>
<dbReference type="NCBIfam" id="TIGR01665">
    <property type="entry name" value="put_anti_recept"/>
    <property type="match status" value="1"/>
</dbReference>
<name>A0A150LBI8_9BACL</name>